<evidence type="ECO:0000256" key="10">
    <source>
        <dbReference type="SAM" id="Phobius"/>
    </source>
</evidence>
<feature type="transmembrane region" description="Helical" evidence="10">
    <location>
        <begin position="271"/>
        <end position="288"/>
    </location>
</feature>
<dbReference type="InterPro" id="IPR001807">
    <property type="entry name" value="ClC"/>
</dbReference>
<dbReference type="Proteomes" id="UP000509448">
    <property type="component" value="Chromosome"/>
</dbReference>
<evidence type="ECO:0000256" key="4">
    <source>
        <dbReference type="ARBA" id="ARBA00022989"/>
    </source>
</evidence>
<feature type="transmembrane region" description="Helical" evidence="10">
    <location>
        <begin position="334"/>
        <end position="354"/>
    </location>
</feature>
<keyword evidence="7" id="KW-0869">Chloride channel</keyword>
<evidence type="ECO:0000313" key="12">
    <source>
        <dbReference type="Proteomes" id="UP000509448"/>
    </source>
</evidence>
<dbReference type="CDD" id="cd00400">
    <property type="entry name" value="Voltage_gated_ClC"/>
    <property type="match status" value="1"/>
</dbReference>
<evidence type="ECO:0000313" key="11">
    <source>
        <dbReference type="EMBL" id="BBE42809.1"/>
    </source>
</evidence>
<feature type="transmembrane region" description="Helical" evidence="10">
    <location>
        <begin position="162"/>
        <end position="186"/>
    </location>
</feature>
<keyword evidence="9" id="KW-0407">Ion channel</keyword>
<dbReference type="EMBL" id="AP018732">
    <property type="protein sequence ID" value="BBE42809.1"/>
    <property type="molecule type" value="Genomic_DNA"/>
</dbReference>
<dbReference type="Gene3D" id="1.10.3080.10">
    <property type="entry name" value="Clc chloride channel"/>
    <property type="match status" value="1"/>
</dbReference>
<name>A0A4P2VDX6_9ARCH</name>
<evidence type="ECO:0000256" key="3">
    <source>
        <dbReference type="ARBA" id="ARBA00022692"/>
    </source>
</evidence>
<dbReference type="InterPro" id="IPR050368">
    <property type="entry name" value="ClC-type_chloride_channel"/>
</dbReference>
<dbReference type="AlphaFoldDB" id="A0A4P2VDX6"/>
<feature type="transmembrane region" description="Helical" evidence="10">
    <location>
        <begin position="235"/>
        <end position="256"/>
    </location>
</feature>
<feature type="transmembrane region" description="Helical" evidence="10">
    <location>
        <begin position="300"/>
        <end position="322"/>
    </location>
</feature>
<sequence length="435" mass="44858">MGAGARTRTWWQTYFAKWFLLGVLVGAISGGTALALYYLMAAIRAISLGVLGFSRYPPSLPHDASALAFLAIAALAGLSSGLLTELAPEARGSGIDNTIMSYHWAEGAIRKIVAPVKLVASAIVMGAGLSAGDEGPIAQTTAGFASWISDALGLRKEDRRKLVGIAIGTGIGTIFKTPIGGAFLASEILYRRDFEYELIFPAFVASAVGYSIFGAVTGYGPIFGFYTAPFDPSRLPLYVLLGVLCGAVAIVYLRTYNATEDAFARSRIPRWLRPAIGGLAAGAVALAFPEVMGTGTSWTAVLLSPTGVASLGLVALAFLPFAKIAATSLTVGSGGSGGVFAPGLFIGAATGLAFGELMKLLLPSIVSSPVPFAIVGMLAVFGAAGKLPISVTVMVVEMTGSLQLLPAELLAVTVAYIISGPASIYRSQRTSRSSG</sequence>
<accession>A0A4P2VDX6</accession>
<reference evidence="11 12" key="1">
    <citation type="journal article" date="2019" name="ISME J.">
        <title>Isolation and characterization of a thermophilic sulfur- and iron-reducing thaumarchaeote from a terrestrial acidic hot spring.</title>
        <authorList>
            <person name="Kato S."/>
            <person name="Itoh T."/>
            <person name="Yuki M."/>
            <person name="Nagamori M."/>
            <person name="Ohnishi M."/>
            <person name="Uematsu K."/>
            <person name="Suzuki K."/>
            <person name="Takashina T."/>
            <person name="Ohkuma M."/>
        </authorList>
    </citation>
    <scope>NUCLEOTIDE SEQUENCE [LARGE SCALE GENOMIC DNA]</scope>
    <source>
        <strain evidence="11 12">NAS-02</strain>
    </source>
</reference>
<evidence type="ECO:0000256" key="6">
    <source>
        <dbReference type="ARBA" id="ARBA00023136"/>
    </source>
</evidence>
<feature type="transmembrane region" description="Helical" evidence="10">
    <location>
        <begin position="361"/>
        <end position="384"/>
    </location>
</feature>
<dbReference type="SUPFAM" id="SSF81340">
    <property type="entry name" value="Clc chloride channel"/>
    <property type="match status" value="1"/>
</dbReference>
<keyword evidence="6 10" id="KW-0472">Membrane</keyword>
<dbReference type="InterPro" id="IPR014743">
    <property type="entry name" value="Cl-channel_core"/>
</dbReference>
<gene>
    <name evidence="11" type="ORF">NAS2_1422</name>
</gene>
<keyword evidence="12" id="KW-1185">Reference proteome</keyword>
<feature type="transmembrane region" description="Helical" evidence="10">
    <location>
        <begin position="404"/>
        <end position="425"/>
    </location>
</feature>
<feature type="transmembrane region" description="Helical" evidence="10">
    <location>
        <begin position="66"/>
        <end position="84"/>
    </location>
</feature>
<dbReference type="OrthoDB" id="89900at2157"/>
<keyword evidence="8" id="KW-0868">Chloride</keyword>
<evidence type="ECO:0000256" key="2">
    <source>
        <dbReference type="ARBA" id="ARBA00022448"/>
    </source>
</evidence>
<dbReference type="GO" id="GO:0034707">
    <property type="term" value="C:chloride channel complex"/>
    <property type="evidence" value="ECO:0007669"/>
    <property type="project" value="UniProtKB-KW"/>
</dbReference>
<keyword evidence="3 10" id="KW-0812">Transmembrane</keyword>
<dbReference type="GO" id="GO:0005254">
    <property type="term" value="F:chloride channel activity"/>
    <property type="evidence" value="ECO:0007669"/>
    <property type="project" value="UniProtKB-KW"/>
</dbReference>
<keyword evidence="2" id="KW-0813">Transport</keyword>
<organism evidence="11 12">
    <name type="scientific">Conexivisphaera calida</name>
    <dbReference type="NCBI Taxonomy" id="1874277"/>
    <lineage>
        <taxon>Archaea</taxon>
        <taxon>Nitrososphaerota</taxon>
        <taxon>Conexivisphaeria</taxon>
        <taxon>Conexivisphaerales</taxon>
        <taxon>Conexivisphaeraceae</taxon>
        <taxon>Conexivisphaera</taxon>
    </lineage>
</organism>
<comment type="subcellular location">
    <subcellularLocation>
        <location evidence="1">Membrane</location>
        <topology evidence="1">Multi-pass membrane protein</topology>
    </subcellularLocation>
</comment>
<proteinExistence type="predicted"/>
<dbReference type="GeneID" id="55585232"/>
<dbReference type="KEGG" id="ccai:NAS2_1422"/>
<evidence type="ECO:0000256" key="7">
    <source>
        <dbReference type="ARBA" id="ARBA00023173"/>
    </source>
</evidence>
<dbReference type="PRINTS" id="PR00762">
    <property type="entry name" value="CLCHANNEL"/>
</dbReference>
<dbReference type="PANTHER" id="PTHR43427">
    <property type="entry name" value="CHLORIDE CHANNEL PROTEIN CLC-E"/>
    <property type="match status" value="1"/>
</dbReference>
<keyword evidence="4 10" id="KW-1133">Transmembrane helix</keyword>
<evidence type="ECO:0000256" key="9">
    <source>
        <dbReference type="ARBA" id="ARBA00023303"/>
    </source>
</evidence>
<dbReference type="Pfam" id="PF00654">
    <property type="entry name" value="Voltage_CLC"/>
    <property type="match status" value="1"/>
</dbReference>
<feature type="transmembrane region" description="Helical" evidence="10">
    <location>
        <begin position="198"/>
        <end position="223"/>
    </location>
</feature>
<protein>
    <submittedName>
        <fullName evidence="11">Chloride channel protein</fullName>
    </submittedName>
</protein>
<evidence type="ECO:0000256" key="8">
    <source>
        <dbReference type="ARBA" id="ARBA00023214"/>
    </source>
</evidence>
<feature type="transmembrane region" description="Helical" evidence="10">
    <location>
        <begin position="18"/>
        <end position="46"/>
    </location>
</feature>
<keyword evidence="5" id="KW-0406">Ion transport</keyword>
<dbReference type="PANTHER" id="PTHR43427:SF6">
    <property type="entry name" value="CHLORIDE CHANNEL PROTEIN CLC-E"/>
    <property type="match status" value="1"/>
</dbReference>
<dbReference type="RefSeq" id="WP_174449003.1">
    <property type="nucleotide sequence ID" value="NZ_AP018732.1"/>
</dbReference>
<evidence type="ECO:0000256" key="1">
    <source>
        <dbReference type="ARBA" id="ARBA00004141"/>
    </source>
</evidence>
<evidence type="ECO:0000256" key="5">
    <source>
        <dbReference type="ARBA" id="ARBA00023065"/>
    </source>
</evidence>